<dbReference type="GO" id="GO:0016887">
    <property type="term" value="F:ATP hydrolysis activity"/>
    <property type="evidence" value="ECO:0007669"/>
    <property type="project" value="InterPro"/>
</dbReference>
<evidence type="ECO:0000259" key="2">
    <source>
        <dbReference type="SMART" id="SM00382"/>
    </source>
</evidence>
<feature type="domain" description="AAA+ ATPase" evidence="2">
    <location>
        <begin position="667"/>
        <end position="819"/>
    </location>
</feature>
<proteinExistence type="predicted"/>
<dbReference type="OrthoDB" id="10042665at2759"/>
<feature type="region of interest" description="Disordered" evidence="1">
    <location>
        <begin position="974"/>
        <end position="993"/>
    </location>
</feature>
<dbReference type="eggNOG" id="KOG0742">
    <property type="taxonomic scope" value="Eukaryota"/>
</dbReference>
<dbReference type="InterPro" id="IPR027417">
    <property type="entry name" value="P-loop_NTPase"/>
</dbReference>
<feature type="region of interest" description="Disordered" evidence="1">
    <location>
        <begin position="1"/>
        <end position="113"/>
    </location>
</feature>
<feature type="region of interest" description="Disordered" evidence="1">
    <location>
        <begin position="1080"/>
        <end position="1109"/>
    </location>
</feature>
<dbReference type="SUPFAM" id="SSF52540">
    <property type="entry name" value="P-loop containing nucleoside triphosphate hydrolases"/>
    <property type="match status" value="1"/>
</dbReference>
<dbReference type="InterPro" id="IPR054289">
    <property type="entry name" value="DUF7025"/>
</dbReference>
<feature type="compositionally biased region" description="Polar residues" evidence="1">
    <location>
        <begin position="41"/>
        <end position="53"/>
    </location>
</feature>
<dbReference type="AlphaFoldDB" id="A0A066WW26"/>
<dbReference type="Pfam" id="PF00004">
    <property type="entry name" value="AAA"/>
    <property type="match status" value="1"/>
</dbReference>
<reference evidence="4" key="1">
    <citation type="journal article" date="2014" name="Genome Announc.">
        <title>Draft genome sequence of Colletotrichum sublineola, a destructive pathogen of cultivated sorghum.</title>
        <authorList>
            <person name="Baroncelli R."/>
            <person name="Sanz-Martin J.M."/>
            <person name="Rech G.E."/>
            <person name="Sukno S.A."/>
            <person name="Thon M.R."/>
        </authorList>
    </citation>
    <scope>NUCLEOTIDE SEQUENCE [LARGE SCALE GENOMIC DNA]</scope>
    <source>
        <strain evidence="4">TX430BB</strain>
    </source>
</reference>
<name>A0A066WW26_COLSU</name>
<evidence type="ECO:0000313" key="3">
    <source>
        <dbReference type="EMBL" id="KDN61098.1"/>
    </source>
</evidence>
<feature type="compositionally biased region" description="Basic and acidic residues" evidence="1">
    <location>
        <begin position="577"/>
        <end position="586"/>
    </location>
</feature>
<dbReference type="PANTHER" id="PTHR46411:SF2">
    <property type="entry name" value="AAA+ ATPASE DOMAIN-CONTAINING PROTEIN"/>
    <property type="match status" value="1"/>
</dbReference>
<sequence>MSSATQEPVHSLGGGVSHELPHGITLSSTEVSMVLSENDAQDGTESKATTPSATPKKEDTGDLPKSSDPQDAALDLSKERTEGGPSNGSQDCSLSDSGSDNSEASGNSEGEEDILGMAEDFRKAEKGLLDNEQWRPQLMALVNHVKMMSWLSEILRAEPSSSPKIKDYVKRTPSIPRMRKMTWSEYQSRGLIMDSESVINLLIEEAPAPYRGVADRPKPTILRARSDGPPILPPELSIKSTPLKRILYTITNRALNMTEISSVRIFRPYKMLACFESEIRHQLSEIQALCNEPAGPPLVIDTDLDLDRPTNTVDVTEIPPRENLSELGRDGIIFTSNYDWRNLTAEELEEAASDLGILVSFIDEYISPLRDGIREANDFQLHFQELWYLFPPGSIVYVKDPSIPQKLWRVVQSTGKARVPPGNLNRGYRKLGGMAGGVIRLPLMLDCYYLDFDGVNFVRVIKTFQIEYFGELSSVSALPIIPLNFAIRNGFIDVDAIPKRGEEFISYNKWSYSYYRGRSLIHEPEGTTLCHPQKGTTGSSMVLSEAIESPVVVDFERCAREVPAWKPARTSRNLSKLFDDQVEAPRRPSNPSPGPPPGIDDDRLWDVRLAEKVLNYTDQTQPIELHGQDAPSGDGVLLLPNRSLMATHFRKKKSERRQFDIIQDKGKGLIILLHGVPGVGKTSTAETVAQYYNKPLLPITCGDLGMTPAEVENNLQSSFQMAQAWDCVLLLDEADVFLAERSHDNIERNALVSGKSIRLVVARKAWLQYRVNRMLIQSVFLRVMEYYEGILFLTTNKVGSFDEAFKSRMSMALYYPPLTQEQTKKIWEMQMDRTETLSKEAAPGDETQHVRFSRDEITTLATTLWNMQTTRDDCRPVWNGRQIRNAFQTAVALAEWHKRENGVPGPILVRGEHFEKVARVSNEFNAYLYEVKHRRDDYERAHVREHRFDDFNRQQFVFGGYQGAGFGLGQQQQQGYGMPGAWQQGPQQGSSAVPYGGGQAGATMMGGGVPYGNNMQSQGAFLANQGYQPAYGGVSNTGMGGLNMAGPSSMGPSGGGNNMGSGVSPGPVNVQVLPGHSIQGQMNNQQQQQQQQQAGSSMGPEGPMIPGFR</sequence>
<dbReference type="InterPro" id="IPR003593">
    <property type="entry name" value="AAA+_ATPase"/>
</dbReference>
<dbReference type="InterPro" id="IPR003959">
    <property type="entry name" value="ATPase_AAA_core"/>
</dbReference>
<feature type="region of interest" description="Disordered" evidence="1">
    <location>
        <begin position="576"/>
        <end position="602"/>
    </location>
</feature>
<dbReference type="STRING" id="1173701.A0A066WW26"/>
<dbReference type="GO" id="GO:0005524">
    <property type="term" value="F:ATP binding"/>
    <property type="evidence" value="ECO:0007669"/>
    <property type="project" value="InterPro"/>
</dbReference>
<dbReference type="InterPro" id="IPR056599">
    <property type="entry name" value="AAA_lid_fung"/>
</dbReference>
<evidence type="ECO:0000313" key="4">
    <source>
        <dbReference type="Proteomes" id="UP000027238"/>
    </source>
</evidence>
<dbReference type="HOGENOM" id="CLU_004471_2_0_1"/>
<dbReference type="Proteomes" id="UP000027238">
    <property type="component" value="Unassembled WGS sequence"/>
</dbReference>
<dbReference type="Pfam" id="PF23232">
    <property type="entry name" value="AAA_lid_13"/>
    <property type="match status" value="1"/>
</dbReference>
<feature type="compositionally biased region" description="Low complexity" evidence="1">
    <location>
        <begin position="95"/>
        <end position="108"/>
    </location>
</feature>
<protein>
    <recommendedName>
        <fullName evidence="2">AAA+ ATPase domain-containing protein</fullName>
    </recommendedName>
</protein>
<gene>
    <name evidence="3" type="ORF">CSUB01_07051</name>
</gene>
<comment type="caution">
    <text evidence="3">The sequence shown here is derived from an EMBL/GenBank/DDBJ whole genome shotgun (WGS) entry which is preliminary data.</text>
</comment>
<dbReference type="PANTHER" id="PTHR46411">
    <property type="entry name" value="FAMILY ATPASE, PUTATIVE-RELATED"/>
    <property type="match status" value="1"/>
</dbReference>
<organism evidence="3 4">
    <name type="scientific">Colletotrichum sublineola</name>
    <name type="common">Sorghum anthracnose fungus</name>
    <dbReference type="NCBI Taxonomy" id="1173701"/>
    <lineage>
        <taxon>Eukaryota</taxon>
        <taxon>Fungi</taxon>
        <taxon>Dikarya</taxon>
        <taxon>Ascomycota</taxon>
        <taxon>Pezizomycotina</taxon>
        <taxon>Sordariomycetes</taxon>
        <taxon>Hypocreomycetidae</taxon>
        <taxon>Glomerellales</taxon>
        <taxon>Glomerellaceae</taxon>
        <taxon>Colletotrichum</taxon>
        <taxon>Colletotrichum graminicola species complex</taxon>
    </lineage>
</organism>
<dbReference type="OMA" id="VALAEWH"/>
<accession>A0A066WW26</accession>
<dbReference type="Gene3D" id="3.40.50.300">
    <property type="entry name" value="P-loop containing nucleotide triphosphate hydrolases"/>
    <property type="match status" value="1"/>
</dbReference>
<feature type="compositionally biased region" description="Low complexity" evidence="1">
    <location>
        <begin position="1080"/>
        <end position="1093"/>
    </location>
</feature>
<keyword evidence="4" id="KW-1185">Reference proteome</keyword>
<dbReference type="SMART" id="SM00382">
    <property type="entry name" value="AAA"/>
    <property type="match status" value="1"/>
</dbReference>
<feature type="compositionally biased region" description="Pro residues" evidence="1">
    <location>
        <begin position="588"/>
        <end position="598"/>
    </location>
</feature>
<dbReference type="Pfam" id="PF22942">
    <property type="entry name" value="DUF7025"/>
    <property type="match status" value="1"/>
</dbReference>
<evidence type="ECO:0000256" key="1">
    <source>
        <dbReference type="SAM" id="MobiDB-lite"/>
    </source>
</evidence>
<feature type="region of interest" description="Disordered" evidence="1">
    <location>
        <begin position="1045"/>
        <end position="1065"/>
    </location>
</feature>
<dbReference type="EMBL" id="JMSE01001444">
    <property type="protein sequence ID" value="KDN61098.1"/>
    <property type="molecule type" value="Genomic_DNA"/>
</dbReference>